<feature type="transmembrane region" description="Helical" evidence="9">
    <location>
        <begin position="131"/>
        <end position="153"/>
    </location>
</feature>
<evidence type="ECO:0000256" key="1">
    <source>
        <dbReference type="ARBA" id="ARBA00004651"/>
    </source>
</evidence>
<dbReference type="PANTHER" id="PTHR43394">
    <property type="entry name" value="ATP-DEPENDENT PERMEASE MDL1, MITOCHONDRIAL"/>
    <property type="match status" value="1"/>
</dbReference>
<proteinExistence type="predicted"/>
<dbReference type="Pfam" id="PF00005">
    <property type="entry name" value="ABC_tran"/>
    <property type="match status" value="1"/>
</dbReference>
<dbReference type="AlphaFoldDB" id="A0A7X3CR15"/>
<evidence type="ECO:0000256" key="4">
    <source>
        <dbReference type="ARBA" id="ARBA00022692"/>
    </source>
</evidence>
<accession>A0A7X3CR15</accession>
<feature type="domain" description="ABC transmembrane type-1" evidence="11">
    <location>
        <begin position="19"/>
        <end position="304"/>
    </location>
</feature>
<keyword evidence="5" id="KW-0547">Nucleotide-binding</keyword>
<dbReference type="PANTHER" id="PTHR43394:SF1">
    <property type="entry name" value="ATP-BINDING CASSETTE SUB-FAMILY B MEMBER 10, MITOCHONDRIAL"/>
    <property type="match status" value="1"/>
</dbReference>
<dbReference type="GO" id="GO:0015421">
    <property type="term" value="F:ABC-type oligopeptide transporter activity"/>
    <property type="evidence" value="ECO:0007669"/>
    <property type="project" value="TreeGrafter"/>
</dbReference>
<dbReference type="PROSITE" id="PS50893">
    <property type="entry name" value="ABC_TRANSPORTER_2"/>
    <property type="match status" value="1"/>
</dbReference>
<dbReference type="GO" id="GO:0016887">
    <property type="term" value="F:ATP hydrolysis activity"/>
    <property type="evidence" value="ECO:0007669"/>
    <property type="project" value="InterPro"/>
</dbReference>
<name>A0A7X3CR15_9BACL</name>
<evidence type="ECO:0000256" key="6">
    <source>
        <dbReference type="ARBA" id="ARBA00022840"/>
    </source>
</evidence>
<dbReference type="SUPFAM" id="SSF52540">
    <property type="entry name" value="P-loop containing nucleoside triphosphate hydrolases"/>
    <property type="match status" value="1"/>
</dbReference>
<reference evidence="12 13" key="1">
    <citation type="submission" date="2019-11" db="EMBL/GenBank/DDBJ databases">
        <title>Draft genome sequences of five Paenibacillus species of dairy origin.</title>
        <authorList>
            <person name="Olajide A.M."/>
            <person name="Chen S."/>
            <person name="Lapointe G."/>
        </authorList>
    </citation>
    <scope>NUCLEOTIDE SEQUENCE [LARGE SCALE GENOMIC DNA]</scope>
    <source>
        <strain evidence="12 13">2CS3</strain>
    </source>
</reference>
<keyword evidence="2" id="KW-0813">Transport</keyword>
<dbReference type="InterPro" id="IPR003593">
    <property type="entry name" value="AAA+_ATPase"/>
</dbReference>
<dbReference type="SUPFAM" id="SSF90123">
    <property type="entry name" value="ABC transporter transmembrane region"/>
    <property type="match status" value="1"/>
</dbReference>
<gene>
    <name evidence="12" type="ORF">GNP93_05905</name>
</gene>
<dbReference type="Proteomes" id="UP000450917">
    <property type="component" value="Unassembled WGS sequence"/>
</dbReference>
<sequence length="591" mass="65125">MSSERLLFDFVRSKWRQFAFAIALIATANIVQSYYPKLLGSFTDQLQRAELTPPVIVDYSLMLLGIGVTFALFGGVGQYIIMRIGRYFEFVTRKKLFDHFTQLSESFYSQHGVGKLLSYVMNDVTSIRESISLGINQTTNAVMLIAAAVTMMAISAIPLYLIAVCIAPLLIIPFVVVKLGPVIRMRSLSVQESLGKMTESAEEQFAGIRVTKKFAVEPIMIRRFGESVDRIRDNQLRLVRVSSLFQAIIPFLGALSLVVTIAYGGYLTIENRITLGNFVALTLYIRMMVNPLQQIGNVINTVLRSRASLERINDLLARPADIAEDEGAKPVNLDRSGIRVSGLSFAYPDAAKDALHGIDLTIEPGKTLGIIGKTGSGKTTLAKLLLRIYDPPAGAIRIGGVDIREMTLESLRTQIAYVPQEGFLFSTTIRDNIAFYRRDSSLGEVERAAKQAQIYASIIAFPDQFETMLGERGVTLSGGQRQRTSLARGLIKNSPILILDDSVSAVDAVTEKAIIETIRAERRNKTTILIAHRISALQHADEIIVMDEGRIVQRGTHQQLLAQPGIYAVLHAIQEEGSHYAEGIRTPGSGS</sequence>
<evidence type="ECO:0000256" key="7">
    <source>
        <dbReference type="ARBA" id="ARBA00022989"/>
    </source>
</evidence>
<comment type="subcellular location">
    <subcellularLocation>
        <location evidence="1">Cell membrane</location>
        <topology evidence="1">Multi-pass membrane protein</topology>
    </subcellularLocation>
</comment>
<evidence type="ECO:0000256" key="8">
    <source>
        <dbReference type="ARBA" id="ARBA00023136"/>
    </source>
</evidence>
<dbReference type="RefSeq" id="WP_141334040.1">
    <property type="nucleotide sequence ID" value="NZ_WNZX01000003.1"/>
</dbReference>
<dbReference type="FunFam" id="3.40.50.300:FF:000221">
    <property type="entry name" value="Multidrug ABC transporter ATP-binding protein"/>
    <property type="match status" value="1"/>
</dbReference>
<keyword evidence="6 12" id="KW-0067">ATP-binding</keyword>
<keyword evidence="3" id="KW-1003">Cell membrane</keyword>
<keyword evidence="4 9" id="KW-0812">Transmembrane</keyword>
<dbReference type="InterPro" id="IPR036640">
    <property type="entry name" value="ABC1_TM_sf"/>
</dbReference>
<dbReference type="SMART" id="SM00382">
    <property type="entry name" value="AAA"/>
    <property type="match status" value="1"/>
</dbReference>
<evidence type="ECO:0000256" key="3">
    <source>
        <dbReference type="ARBA" id="ARBA00022475"/>
    </source>
</evidence>
<dbReference type="InterPro" id="IPR039421">
    <property type="entry name" value="Type_1_exporter"/>
</dbReference>
<evidence type="ECO:0000256" key="9">
    <source>
        <dbReference type="SAM" id="Phobius"/>
    </source>
</evidence>
<dbReference type="Pfam" id="PF00664">
    <property type="entry name" value="ABC_membrane"/>
    <property type="match status" value="1"/>
</dbReference>
<dbReference type="EMBL" id="WNZX01000003">
    <property type="protein sequence ID" value="MUG70210.1"/>
    <property type="molecule type" value="Genomic_DNA"/>
</dbReference>
<evidence type="ECO:0000313" key="12">
    <source>
        <dbReference type="EMBL" id="MUG70210.1"/>
    </source>
</evidence>
<evidence type="ECO:0000259" key="10">
    <source>
        <dbReference type="PROSITE" id="PS50893"/>
    </source>
</evidence>
<dbReference type="InterPro" id="IPR011527">
    <property type="entry name" value="ABC1_TM_dom"/>
</dbReference>
<dbReference type="GO" id="GO:0005524">
    <property type="term" value="F:ATP binding"/>
    <property type="evidence" value="ECO:0007669"/>
    <property type="project" value="UniProtKB-KW"/>
</dbReference>
<comment type="caution">
    <text evidence="12">The sequence shown here is derived from an EMBL/GenBank/DDBJ whole genome shotgun (WGS) entry which is preliminary data.</text>
</comment>
<evidence type="ECO:0000256" key="5">
    <source>
        <dbReference type="ARBA" id="ARBA00022741"/>
    </source>
</evidence>
<keyword evidence="13" id="KW-1185">Reference proteome</keyword>
<keyword evidence="7 9" id="KW-1133">Transmembrane helix</keyword>
<evidence type="ECO:0000256" key="2">
    <source>
        <dbReference type="ARBA" id="ARBA00022448"/>
    </source>
</evidence>
<dbReference type="Gene3D" id="3.40.50.300">
    <property type="entry name" value="P-loop containing nucleotide triphosphate hydrolases"/>
    <property type="match status" value="1"/>
</dbReference>
<dbReference type="InterPro" id="IPR003439">
    <property type="entry name" value="ABC_transporter-like_ATP-bd"/>
</dbReference>
<dbReference type="CDD" id="cd18541">
    <property type="entry name" value="ABC_6TM_TmrB_like"/>
    <property type="match status" value="1"/>
</dbReference>
<evidence type="ECO:0000313" key="13">
    <source>
        <dbReference type="Proteomes" id="UP000450917"/>
    </source>
</evidence>
<organism evidence="12 13">
    <name type="scientific">Paenibacillus validus</name>
    <dbReference type="NCBI Taxonomy" id="44253"/>
    <lineage>
        <taxon>Bacteria</taxon>
        <taxon>Bacillati</taxon>
        <taxon>Bacillota</taxon>
        <taxon>Bacilli</taxon>
        <taxon>Bacillales</taxon>
        <taxon>Paenibacillaceae</taxon>
        <taxon>Paenibacillus</taxon>
    </lineage>
</organism>
<feature type="domain" description="ABC transporter" evidence="10">
    <location>
        <begin position="338"/>
        <end position="573"/>
    </location>
</feature>
<dbReference type="PROSITE" id="PS50929">
    <property type="entry name" value="ABC_TM1F"/>
    <property type="match status" value="1"/>
</dbReference>
<feature type="transmembrane region" description="Helical" evidence="9">
    <location>
        <begin position="244"/>
        <end position="266"/>
    </location>
</feature>
<evidence type="ECO:0000259" key="11">
    <source>
        <dbReference type="PROSITE" id="PS50929"/>
    </source>
</evidence>
<dbReference type="GO" id="GO:0005886">
    <property type="term" value="C:plasma membrane"/>
    <property type="evidence" value="ECO:0007669"/>
    <property type="project" value="UniProtKB-SubCell"/>
</dbReference>
<dbReference type="InterPro" id="IPR027417">
    <property type="entry name" value="P-loop_NTPase"/>
</dbReference>
<protein>
    <submittedName>
        <fullName evidence="12">ATP-binding cassette domain-containing protein</fullName>
    </submittedName>
</protein>
<feature type="transmembrane region" description="Helical" evidence="9">
    <location>
        <begin position="159"/>
        <end position="177"/>
    </location>
</feature>
<keyword evidence="8 9" id="KW-0472">Membrane</keyword>
<dbReference type="Gene3D" id="1.20.1560.10">
    <property type="entry name" value="ABC transporter type 1, transmembrane domain"/>
    <property type="match status" value="1"/>
</dbReference>
<feature type="transmembrane region" description="Helical" evidence="9">
    <location>
        <begin position="57"/>
        <end position="81"/>
    </location>
</feature>